<keyword evidence="3 7" id="KW-0378">Hydrolase</keyword>
<feature type="chain" id="PRO_5035160237" evidence="5">
    <location>
        <begin position="25"/>
        <end position="473"/>
    </location>
</feature>
<dbReference type="InterPro" id="IPR017850">
    <property type="entry name" value="Alkaline_phosphatase_core_sf"/>
</dbReference>
<dbReference type="Pfam" id="PF00884">
    <property type="entry name" value="Sulfatase"/>
    <property type="match status" value="1"/>
</dbReference>
<protein>
    <submittedName>
        <fullName evidence="7">Sulfatase-like hydrolase/transferase</fullName>
    </submittedName>
</protein>
<keyword evidence="8" id="KW-1185">Reference proteome</keyword>
<dbReference type="RefSeq" id="WP_200311957.1">
    <property type="nucleotide sequence ID" value="NZ_JAENIM010000042.1"/>
</dbReference>
<evidence type="ECO:0000256" key="1">
    <source>
        <dbReference type="ARBA" id="ARBA00008779"/>
    </source>
</evidence>
<evidence type="ECO:0000256" key="3">
    <source>
        <dbReference type="ARBA" id="ARBA00022801"/>
    </source>
</evidence>
<dbReference type="GO" id="GO:0046872">
    <property type="term" value="F:metal ion binding"/>
    <property type="evidence" value="ECO:0007669"/>
    <property type="project" value="UniProtKB-KW"/>
</dbReference>
<evidence type="ECO:0000259" key="6">
    <source>
        <dbReference type="Pfam" id="PF00884"/>
    </source>
</evidence>
<dbReference type="PANTHER" id="PTHR42693:SF53">
    <property type="entry name" value="ENDO-4-O-SULFATASE"/>
    <property type="match status" value="1"/>
</dbReference>
<accession>A0A8J7MFR2</accession>
<evidence type="ECO:0000256" key="5">
    <source>
        <dbReference type="SAM" id="SignalP"/>
    </source>
</evidence>
<dbReference type="InterPro" id="IPR050738">
    <property type="entry name" value="Sulfatase"/>
</dbReference>
<feature type="domain" description="Sulfatase N-terminal" evidence="6">
    <location>
        <begin position="27"/>
        <end position="334"/>
    </location>
</feature>
<proteinExistence type="inferred from homology"/>
<dbReference type="Proteomes" id="UP000624703">
    <property type="component" value="Unassembled WGS sequence"/>
</dbReference>
<evidence type="ECO:0000256" key="2">
    <source>
        <dbReference type="ARBA" id="ARBA00022723"/>
    </source>
</evidence>
<dbReference type="Gene3D" id="3.30.1120.10">
    <property type="match status" value="1"/>
</dbReference>
<feature type="signal peptide" evidence="5">
    <location>
        <begin position="1"/>
        <end position="24"/>
    </location>
</feature>
<organism evidence="7 8">
    <name type="scientific">Persicirhabdus sediminis</name>
    <dbReference type="NCBI Taxonomy" id="454144"/>
    <lineage>
        <taxon>Bacteria</taxon>
        <taxon>Pseudomonadati</taxon>
        <taxon>Verrucomicrobiota</taxon>
        <taxon>Verrucomicrobiia</taxon>
        <taxon>Verrucomicrobiales</taxon>
        <taxon>Verrucomicrobiaceae</taxon>
        <taxon>Persicirhabdus</taxon>
    </lineage>
</organism>
<dbReference type="AlphaFoldDB" id="A0A8J7MFR2"/>
<keyword evidence="2" id="KW-0479">Metal-binding</keyword>
<evidence type="ECO:0000313" key="7">
    <source>
        <dbReference type="EMBL" id="MBK1791941.1"/>
    </source>
</evidence>
<dbReference type="PROSITE" id="PS00523">
    <property type="entry name" value="SULFATASE_1"/>
    <property type="match status" value="1"/>
</dbReference>
<dbReference type="SUPFAM" id="SSF53649">
    <property type="entry name" value="Alkaline phosphatase-like"/>
    <property type="match status" value="1"/>
</dbReference>
<keyword evidence="5" id="KW-0732">Signal</keyword>
<dbReference type="InterPro" id="IPR024607">
    <property type="entry name" value="Sulfatase_CS"/>
</dbReference>
<evidence type="ECO:0000313" key="8">
    <source>
        <dbReference type="Proteomes" id="UP000624703"/>
    </source>
</evidence>
<name>A0A8J7MFR2_9BACT</name>
<sequence length="473" mass="52862">MNTLKKSIAAGFFALTATAMTSQAQQPNIIVILTDDMCYNAISYTGGPVATPNLDSLCTEGTFSPQGYSTHAVCAPARAGLMTGRFQARFGYETLTDTNEIANKYDYGVDTNEIMLPQVLKEVGYKTSFFGKWHLGGNDKYAPFNRGFDYTLGFEGRCSYFRLSSGKYPLLKNGKPVKGLADDVYLGDYLAENASKFIHENKDTPFFMYFADYAMHGPFQAPKADIPKGKHSYHGLVKAFDRTVGTLLTALDESGQRDNTLIFFMSDNGGITKEEIIEAGFNNGPLRGGKARYTEGGIRVPYAISWPAQFGGKGDFDYPISSLDIFPTSVAAAGGKLPNDREYDGINLLPYLKGEKTGLEKRTLMWRAIDGHAIRKGDHKLVWVRDKATTRKLDLKEGINPKKRPENYKILPPRYQHRKQDGYYFPAELYNLSKDVGETNNIAEQNPEIVKELIKELDRFDNLSSQPQYQLNK</sequence>
<keyword evidence="4" id="KW-0106">Calcium</keyword>
<dbReference type="PANTHER" id="PTHR42693">
    <property type="entry name" value="ARYLSULFATASE FAMILY MEMBER"/>
    <property type="match status" value="1"/>
</dbReference>
<reference evidence="7" key="1">
    <citation type="submission" date="2021-01" db="EMBL/GenBank/DDBJ databases">
        <title>Modified the classification status of verrucomicrobia.</title>
        <authorList>
            <person name="Feng X."/>
        </authorList>
    </citation>
    <scope>NUCLEOTIDE SEQUENCE</scope>
    <source>
        <strain evidence="7">_KCTC 22039</strain>
    </source>
</reference>
<comment type="caution">
    <text evidence="7">The sequence shown here is derived from an EMBL/GenBank/DDBJ whole genome shotgun (WGS) entry which is preliminary data.</text>
</comment>
<evidence type="ECO:0000256" key="4">
    <source>
        <dbReference type="ARBA" id="ARBA00022837"/>
    </source>
</evidence>
<dbReference type="GO" id="GO:0004065">
    <property type="term" value="F:arylsulfatase activity"/>
    <property type="evidence" value="ECO:0007669"/>
    <property type="project" value="TreeGrafter"/>
</dbReference>
<dbReference type="Gene3D" id="3.40.720.10">
    <property type="entry name" value="Alkaline Phosphatase, subunit A"/>
    <property type="match status" value="1"/>
</dbReference>
<comment type="similarity">
    <text evidence="1">Belongs to the sulfatase family.</text>
</comment>
<dbReference type="InterPro" id="IPR000917">
    <property type="entry name" value="Sulfatase_N"/>
</dbReference>
<dbReference type="EMBL" id="JAENIM010000042">
    <property type="protein sequence ID" value="MBK1791941.1"/>
    <property type="molecule type" value="Genomic_DNA"/>
</dbReference>
<gene>
    <name evidence="7" type="ORF">JIN82_12340</name>
</gene>